<comment type="caution">
    <text evidence="9">The sequence shown here is derived from an EMBL/GenBank/DDBJ whole genome shotgun (WGS) entry which is preliminary data.</text>
</comment>
<dbReference type="Pfam" id="PF03552">
    <property type="entry name" value="Cellulose_synt"/>
    <property type="match status" value="1"/>
</dbReference>
<dbReference type="InterPro" id="IPR005150">
    <property type="entry name" value="Cellulose_synth"/>
</dbReference>
<keyword evidence="10" id="KW-1185">Reference proteome</keyword>
<dbReference type="Gene3D" id="1.10.510.10">
    <property type="entry name" value="Transferase(Phosphotransferase) domain 1"/>
    <property type="match status" value="1"/>
</dbReference>
<dbReference type="Gramene" id="Psat03G0354100-T1">
    <property type="protein sequence ID" value="KAI5428582.1"/>
    <property type="gene ID" value="KIW84_033541"/>
</dbReference>
<keyword evidence="4" id="KW-0812">Transmembrane</keyword>
<dbReference type="GO" id="GO:0016020">
    <property type="term" value="C:membrane"/>
    <property type="evidence" value="ECO:0007669"/>
    <property type="project" value="InterPro"/>
</dbReference>
<keyword evidence="7" id="KW-0961">Cell wall biogenesis/degradation</keyword>
<accession>A0A9D4XX47</accession>
<name>A0A9D4XX47_PEA</name>
<evidence type="ECO:0000256" key="8">
    <source>
        <dbReference type="PIRSR" id="PIRSR605150-2"/>
    </source>
</evidence>
<dbReference type="InterPro" id="IPR011009">
    <property type="entry name" value="Kinase-like_dom_sf"/>
</dbReference>
<keyword evidence="6" id="KW-0472">Membrane</keyword>
<evidence type="ECO:0000313" key="10">
    <source>
        <dbReference type="Proteomes" id="UP001058974"/>
    </source>
</evidence>
<dbReference type="EMBL" id="JAMSHJ010000003">
    <property type="protein sequence ID" value="KAI5428582.1"/>
    <property type="molecule type" value="Genomic_DNA"/>
</dbReference>
<dbReference type="GO" id="GO:0071555">
    <property type="term" value="P:cell wall organization"/>
    <property type="evidence" value="ECO:0007669"/>
    <property type="project" value="UniProtKB-KW"/>
</dbReference>
<feature type="binding site" evidence="8">
    <location>
        <position position="368"/>
    </location>
    <ligand>
        <name>UDP-alpha-D-glucose</name>
        <dbReference type="ChEBI" id="CHEBI:58885"/>
    </ligand>
</feature>
<gene>
    <name evidence="9" type="ORF">KIW84_033541</name>
</gene>
<protein>
    <recommendedName>
        <fullName evidence="11">Protein kinase domain-containing protein</fullName>
    </recommendedName>
</protein>
<reference evidence="9 10" key="1">
    <citation type="journal article" date="2022" name="Nat. Genet.">
        <title>Improved pea reference genome and pan-genome highlight genomic features and evolutionary characteristics.</title>
        <authorList>
            <person name="Yang T."/>
            <person name="Liu R."/>
            <person name="Luo Y."/>
            <person name="Hu S."/>
            <person name="Wang D."/>
            <person name="Wang C."/>
            <person name="Pandey M.K."/>
            <person name="Ge S."/>
            <person name="Xu Q."/>
            <person name="Li N."/>
            <person name="Li G."/>
            <person name="Huang Y."/>
            <person name="Saxena R.K."/>
            <person name="Ji Y."/>
            <person name="Li M."/>
            <person name="Yan X."/>
            <person name="He Y."/>
            <person name="Liu Y."/>
            <person name="Wang X."/>
            <person name="Xiang C."/>
            <person name="Varshney R.K."/>
            <person name="Ding H."/>
            <person name="Gao S."/>
            <person name="Zong X."/>
        </authorList>
    </citation>
    <scope>NUCLEOTIDE SEQUENCE [LARGE SCALE GENOMIC DNA]</scope>
    <source>
        <strain evidence="9 10">cv. Zhongwan 6</strain>
    </source>
</reference>
<dbReference type="Proteomes" id="UP001058974">
    <property type="component" value="Chromosome 3"/>
</dbReference>
<dbReference type="PANTHER" id="PTHR13301">
    <property type="entry name" value="X-BOX TRANSCRIPTION FACTOR-RELATED"/>
    <property type="match status" value="1"/>
</dbReference>
<feature type="binding site" evidence="8">
    <location>
        <position position="397"/>
    </location>
    <ligand>
        <name>UDP-alpha-D-glucose</name>
        <dbReference type="ChEBI" id="CHEBI:58885"/>
    </ligand>
</feature>
<keyword evidence="2" id="KW-0328">Glycosyltransferase</keyword>
<evidence type="ECO:0000256" key="6">
    <source>
        <dbReference type="ARBA" id="ARBA00023136"/>
    </source>
</evidence>
<evidence type="ECO:0000256" key="7">
    <source>
        <dbReference type="ARBA" id="ARBA00023316"/>
    </source>
</evidence>
<dbReference type="GO" id="GO:0016760">
    <property type="term" value="F:cellulose synthase (UDP-forming) activity"/>
    <property type="evidence" value="ECO:0007669"/>
    <property type="project" value="InterPro"/>
</dbReference>
<evidence type="ECO:0000256" key="4">
    <source>
        <dbReference type="ARBA" id="ARBA00022692"/>
    </source>
</evidence>
<evidence type="ECO:0000313" key="9">
    <source>
        <dbReference type="EMBL" id="KAI5428582.1"/>
    </source>
</evidence>
<dbReference type="GO" id="GO:0030244">
    <property type="term" value="P:cellulose biosynthetic process"/>
    <property type="evidence" value="ECO:0007669"/>
    <property type="project" value="InterPro"/>
</dbReference>
<proteinExistence type="predicted"/>
<evidence type="ECO:0008006" key="11">
    <source>
        <dbReference type="Google" id="ProtNLM"/>
    </source>
</evidence>
<dbReference type="AlphaFoldDB" id="A0A9D4XX47"/>
<evidence type="ECO:0000256" key="5">
    <source>
        <dbReference type="ARBA" id="ARBA00022989"/>
    </source>
</evidence>
<feature type="binding site" evidence="8">
    <location>
        <position position="361"/>
    </location>
    <ligand>
        <name>UDP-alpha-D-glucose</name>
        <dbReference type="ChEBI" id="CHEBI:58885"/>
    </ligand>
</feature>
<keyword evidence="3" id="KW-0808">Transferase</keyword>
<dbReference type="SUPFAM" id="SSF56112">
    <property type="entry name" value="Protein kinase-like (PK-like)"/>
    <property type="match status" value="1"/>
</dbReference>
<evidence type="ECO:0000256" key="1">
    <source>
        <dbReference type="ARBA" id="ARBA00004308"/>
    </source>
</evidence>
<evidence type="ECO:0000256" key="3">
    <source>
        <dbReference type="ARBA" id="ARBA00022679"/>
    </source>
</evidence>
<sequence>MFTRWVIPNRDLFGTETSSNSGLSTEDYVNPNNPACRNGMCLSCLVQNLLNACASIFRRGEALSISSSLYGTTSMTSAASLDNSPSDMYRSPPRPLPYDAEPLNSADKWNECAREDELKIYRSKPASRTFISKIHTWSWACLHVIIRRRGYLWIKATSKDSSQAAVKRKITKNQREFEFEVNILGIIQHKKYCVSRAWDGSTDLETINTQQVHSSTSENAMNLSSDVHGLPKASVSDAEIKPNDLPYHNGVEHVHASYLKPAGFCVYCWEDRDQLFKEVEGIIRRHINMSVLPSVQSFHEIAYPLWLTSAICEIWFALSGILDQFPKWSPINREIYLDRLAIRYDRDGEPSQLAFIDVFVSTENPLKEPPLITANTVLSILSVDYPADKVFCYVSDDGSAMLTFEALSETVEFAKKWLPFCNKHNIEPSSPEADERKLPLQLTIVGRLDVASSAQDLPMPYGYKSGISFVCCMFEIVAYQPAFHAPDNAEVINKISRSAISPLPIAHSPTLKQFIKSMLRKNPEHRPTAADLLRHALNISNAGTLC</sequence>
<keyword evidence="5" id="KW-1133">Transmembrane helix</keyword>
<comment type="subcellular location">
    <subcellularLocation>
        <location evidence="1">Endomembrane system</location>
    </subcellularLocation>
</comment>
<organism evidence="9 10">
    <name type="scientific">Pisum sativum</name>
    <name type="common">Garden pea</name>
    <name type="synonym">Lathyrus oleraceus</name>
    <dbReference type="NCBI Taxonomy" id="3888"/>
    <lineage>
        <taxon>Eukaryota</taxon>
        <taxon>Viridiplantae</taxon>
        <taxon>Streptophyta</taxon>
        <taxon>Embryophyta</taxon>
        <taxon>Tracheophyta</taxon>
        <taxon>Spermatophyta</taxon>
        <taxon>Magnoliopsida</taxon>
        <taxon>eudicotyledons</taxon>
        <taxon>Gunneridae</taxon>
        <taxon>Pentapetalae</taxon>
        <taxon>rosids</taxon>
        <taxon>fabids</taxon>
        <taxon>Fabales</taxon>
        <taxon>Fabaceae</taxon>
        <taxon>Papilionoideae</taxon>
        <taxon>50 kb inversion clade</taxon>
        <taxon>NPAAA clade</taxon>
        <taxon>Hologalegina</taxon>
        <taxon>IRL clade</taxon>
        <taxon>Fabeae</taxon>
        <taxon>Lathyrus</taxon>
    </lineage>
</organism>
<evidence type="ECO:0000256" key="2">
    <source>
        <dbReference type="ARBA" id="ARBA00022676"/>
    </source>
</evidence>
<dbReference type="GO" id="GO:0012505">
    <property type="term" value="C:endomembrane system"/>
    <property type="evidence" value="ECO:0007669"/>
    <property type="project" value="UniProtKB-SubCell"/>
</dbReference>
<feature type="binding site" evidence="8">
    <location>
        <position position="367"/>
    </location>
    <ligand>
        <name>UDP-alpha-D-glucose</name>
        <dbReference type="ChEBI" id="CHEBI:58885"/>
    </ligand>
</feature>